<reference evidence="2 3" key="1">
    <citation type="submission" date="2022-11" db="EMBL/GenBank/DDBJ databases">
        <title>Spartinivicinus poritis sp. nov., isolated from scleractinian coral Porites lutea.</title>
        <authorList>
            <person name="Zhang G."/>
            <person name="Cai L."/>
            <person name="Wei Q."/>
        </authorList>
    </citation>
    <scope>NUCLEOTIDE SEQUENCE [LARGE SCALE GENOMIC DNA]</scope>
    <source>
        <strain evidence="2 3">A2-2</strain>
    </source>
</reference>
<evidence type="ECO:0000313" key="3">
    <source>
        <dbReference type="Proteomes" id="UP001528823"/>
    </source>
</evidence>
<name>A0ABT5U3I3_9GAMM</name>
<evidence type="ECO:0000313" key="2">
    <source>
        <dbReference type="EMBL" id="MDE1460923.1"/>
    </source>
</evidence>
<keyword evidence="3" id="KW-1185">Reference proteome</keyword>
<evidence type="ECO:0000256" key="1">
    <source>
        <dbReference type="SAM" id="SignalP"/>
    </source>
</evidence>
<evidence type="ECO:0008006" key="4">
    <source>
        <dbReference type="Google" id="ProtNLM"/>
    </source>
</evidence>
<feature type="signal peptide" evidence="1">
    <location>
        <begin position="1"/>
        <end position="18"/>
    </location>
</feature>
<dbReference type="Proteomes" id="UP001528823">
    <property type="component" value="Unassembled WGS sequence"/>
</dbReference>
<dbReference type="PROSITE" id="PS51257">
    <property type="entry name" value="PROKAR_LIPOPROTEIN"/>
    <property type="match status" value="1"/>
</dbReference>
<protein>
    <recommendedName>
        <fullName evidence="4">Lipoprotein</fullName>
    </recommendedName>
</protein>
<sequence>MFRMVSLIFIAFSVSGCAGLDIETLPTKVAGNAHKLKNVLKGYIVYHPMVVVEIGEKELCIAKNEKGQCIKVKTVCGIGEPKTLPDYSKPYLITPKSGFGKAGVDIKIEDGWRLGGIKDESDNTALLSVLAAAGGIETAVEGSVSDTPVSGCSQSGLYQVIPQEGEIKFAPIFKY</sequence>
<accession>A0ABT5U3I3</accession>
<feature type="chain" id="PRO_5045879733" description="Lipoprotein" evidence="1">
    <location>
        <begin position="19"/>
        <end position="175"/>
    </location>
</feature>
<gene>
    <name evidence="2" type="ORF">ORQ98_02960</name>
</gene>
<dbReference type="RefSeq" id="WP_274687289.1">
    <property type="nucleotide sequence ID" value="NZ_JAPMOU010000002.1"/>
</dbReference>
<comment type="caution">
    <text evidence="2">The sequence shown here is derived from an EMBL/GenBank/DDBJ whole genome shotgun (WGS) entry which is preliminary data.</text>
</comment>
<organism evidence="2 3">
    <name type="scientific">Spartinivicinus poritis</name>
    <dbReference type="NCBI Taxonomy" id="2994640"/>
    <lineage>
        <taxon>Bacteria</taxon>
        <taxon>Pseudomonadati</taxon>
        <taxon>Pseudomonadota</taxon>
        <taxon>Gammaproteobacteria</taxon>
        <taxon>Oceanospirillales</taxon>
        <taxon>Zooshikellaceae</taxon>
        <taxon>Spartinivicinus</taxon>
    </lineage>
</organism>
<proteinExistence type="predicted"/>
<keyword evidence="1" id="KW-0732">Signal</keyword>
<dbReference type="EMBL" id="JAPMOU010000002">
    <property type="protein sequence ID" value="MDE1460923.1"/>
    <property type="molecule type" value="Genomic_DNA"/>
</dbReference>